<evidence type="ECO:0000259" key="1">
    <source>
        <dbReference type="Pfam" id="PF13681"/>
    </source>
</evidence>
<dbReference type="EMBL" id="FXUL01000006">
    <property type="protein sequence ID" value="SMP59875.1"/>
    <property type="molecule type" value="Genomic_DNA"/>
</dbReference>
<proteinExistence type="predicted"/>
<dbReference type="Pfam" id="PF14341">
    <property type="entry name" value="PilX_N"/>
    <property type="match status" value="1"/>
</dbReference>
<name>A0ABY1Q7M3_9BURK</name>
<feature type="domain" description="PilX/PilW C-terminal" evidence="1">
    <location>
        <begin position="102"/>
        <end position="188"/>
    </location>
</feature>
<protein>
    <submittedName>
        <fullName evidence="3">Type IV pilus assembly protein PilX</fullName>
    </submittedName>
</protein>
<dbReference type="Proteomes" id="UP001158049">
    <property type="component" value="Unassembled WGS sequence"/>
</dbReference>
<evidence type="ECO:0000313" key="4">
    <source>
        <dbReference type="Proteomes" id="UP001158049"/>
    </source>
</evidence>
<gene>
    <name evidence="3" type="ORF">SAMN06295970_106172</name>
</gene>
<evidence type="ECO:0000313" key="3">
    <source>
        <dbReference type="EMBL" id="SMP59875.1"/>
    </source>
</evidence>
<comment type="caution">
    <text evidence="3">The sequence shown here is derived from an EMBL/GenBank/DDBJ whole genome shotgun (WGS) entry which is preliminary data.</text>
</comment>
<keyword evidence="4" id="KW-1185">Reference proteome</keyword>
<reference evidence="3 4" key="1">
    <citation type="submission" date="2017-05" db="EMBL/GenBank/DDBJ databases">
        <authorList>
            <person name="Varghese N."/>
            <person name="Submissions S."/>
        </authorList>
    </citation>
    <scope>NUCLEOTIDE SEQUENCE [LARGE SCALE GENOMIC DNA]</scope>
    <source>
        <strain evidence="3 4">DSM 26001</strain>
    </source>
</reference>
<evidence type="ECO:0000259" key="2">
    <source>
        <dbReference type="Pfam" id="PF14341"/>
    </source>
</evidence>
<sequence>MRRCGGTALFMCLLMTAVVALLGMSGALVALQDERAGRNDRDRTLAFQAAEAALLDAQLDIEQPPDTVRGALFGIATPRFPAECGSGDVLLGLCDGAADAAWQRTDFSDATAAGARTVAYGQFTGQRMQAGIGALQQRLPRYLIEAHADRRAGAAADLSAGPRLYRISAMGFGAQDGTRVLLQAWYRRTGAN</sequence>
<organism evidence="3 4">
    <name type="scientific">Noviherbaspirillum suwonense</name>
    <dbReference type="NCBI Taxonomy" id="1224511"/>
    <lineage>
        <taxon>Bacteria</taxon>
        <taxon>Pseudomonadati</taxon>
        <taxon>Pseudomonadota</taxon>
        <taxon>Betaproteobacteria</taxon>
        <taxon>Burkholderiales</taxon>
        <taxon>Oxalobacteraceae</taxon>
        <taxon>Noviherbaspirillum</taxon>
    </lineage>
</organism>
<dbReference type="InterPro" id="IPR025205">
    <property type="entry name" value="PilX/PilW_C"/>
</dbReference>
<accession>A0ABY1Q7M3</accession>
<dbReference type="InterPro" id="IPR025746">
    <property type="entry name" value="PilX_N_dom"/>
</dbReference>
<feature type="domain" description="Type 4 fimbrial biogenesis protein PilX N-terminal" evidence="2">
    <location>
        <begin position="6"/>
        <end position="54"/>
    </location>
</feature>
<dbReference type="Pfam" id="PF13681">
    <property type="entry name" value="PilX"/>
    <property type="match status" value="1"/>
</dbReference>
<dbReference type="RefSeq" id="WP_283442273.1">
    <property type="nucleotide sequence ID" value="NZ_FXUL01000006.1"/>
</dbReference>